<accession>A0A915DJI7</accession>
<organism evidence="1 2">
    <name type="scientific">Ditylenchus dipsaci</name>
    <dbReference type="NCBI Taxonomy" id="166011"/>
    <lineage>
        <taxon>Eukaryota</taxon>
        <taxon>Metazoa</taxon>
        <taxon>Ecdysozoa</taxon>
        <taxon>Nematoda</taxon>
        <taxon>Chromadorea</taxon>
        <taxon>Rhabditida</taxon>
        <taxon>Tylenchina</taxon>
        <taxon>Tylenchomorpha</taxon>
        <taxon>Sphaerularioidea</taxon>
        <taxon>Anguinidae</taxon>
        <taxon>Anguininae</taxon>
        <taxon>Ditylenchus</taxon>
    </lineage>
</organism>
<evidence type="ECO:0000313" key="2">
    <source>
        <dbReference type="WBParaSite" id="jg20708"/>
    </source>
</evidence>
<dbReference type="AlphaFoldDB" id="A0A915DJI7"/>
<keyword evidence="1" id="KW-1185">Reference proteome</keyword>
<sequence>MPPKSGLQKDLVDTFETLHSMPSFTSCNVYKENRSAIHILNNSSVRLHPKLKKWQSSGTRRLSILEERRNEEQIILDVHQGGKTRMQVFLYTDNTLVKSSLKSIFEAMTDDKKMIESKLNYTCAILDFEISSTISRMHLQWEAGKRPKCERTKYKEADDRILRIVQS</sequence>
<name>A0A915DJI7_9BILA</name>
<evidence type="ECO:0000313" key="1">
    <source>
        <dbReference type="Proteomes" id="UP000887574"/>
    </source>
</evidence>
<protein>
    <submittedName>
        <fullName evidence="2">Uncharacterized protein</fullName>
    </submittedName>
</protein>
<proteinExistence type="predicted"/>
<dbReference type="PROSITE" id="PS51257">
    <property type="entry name" value="PROKAR_LIPOPROTEIN"/>
    <property type="match status" value="1"/>
</dbReference>
<reference evidence="2" key="1">
    <citation type="submission" date="2022-11" db="UniProtKB">
        <authorList>
            <consortium name="WormBaseParasite"/>
        </authorList>
    </citation>
    <scope>IDENTIFICATION</scope>
</reference>
<dbReference type="Proteomes" id="UP000887574">
    <property type="component" value="Unplaced"/>
</dbReference>
<dbReference type="WBParaSite" id="jg20708">
    <property type="protein sequence ID" value="jg20708"/>
    <property type="gene ID" value="jg20708"/>
</dbReference>